<dbReference type="RefSeq" id="WP_068770090.1">
    <property type="nucleotide sequence ID" value="NZ_CP109796.1"/>
</dbReference>
<name>A0A178ILJ9_9BACT</name>
<evidence type="ECO:0000256" key="1">
    <source>
        <dbReference type="SAM" id="Coils"/>
    </source>
</evidence>
<keyword evidence="4" id="KW-1185">Reference proteome</keyword>
<keyword evidence="1" id="KW-0175">Coiled coil</keyword>
<proteinExistence type="predicted"/>
<gene>
    <name evidence="3" type="ORF">AW736_09755</name>
</gene>
<evidence type="ECO:0000313" key="3">
    <source>
        <dbReference type="EMBL" id="OAM90177.1"/>
    </source>
</evidence>
<comment type="caution">
    <text evidence="3">The sequence shown here is derived from an EMBL/GenBank/DDBJ whole genome shotgun (WGS) entry which is preliminary data.</text>
</comment>
<feature type="signal peptide" evidence="2">
    <location>
        <begin position="1"/>
        <end position="22"/>
    </location>
</feature>
<evidence type="ECO:0000256" key="2">
    <source>
        <dbReference type="SAM" id="SignalP"/>
    </source>
</evidence>
<dbReference type="AlphaFoldDB" id="A0A178ILJ9"/>
<feature type="chain" id="PRO_5008089116" evidence="2">
    <location>
        <begin position="23"/>
        <end position="211"/>
    </location>
</feature>
<evidence type="ECO:0000313" key="4">
    <source>
        <dbReference type="Proteomes" id="UP000078486"/>
    </source>
</evidence>
<feature type="coiled-coil region" evidence="1">
    <location>
        <begin position="37"/>
        <end position="152"/>
    </location>
</feature>
<accession>A0A178ILJ9</accession>
<dbReference type="OrthoDB" id="198726at2"/>
<dbReference type="EMBL" id="LRRQ01000075">
    <property type="protein sequence ID" value="OAM90177.1"/>
    <property type="molecule type" value="Genomic_DNA"/>
</dbReference>
<dbReference type="Proteomes" id="UP000078486">
    <property type="component" value="Unassembled WGS sequence"/>
</dbReference>
<organism evidence="3 4">
    <name type="scientific">Termitidicoccus mucosus</name>
    <dbReference type="NCBI Taxonomy" id="1184151"/>
    <lineage>
        <taxon>Bacteria</taxon>
        <taxon>Pseudomonadati</taxon>
        <taxon>Verrucomicrobiota</taxon>
        <taxon>Opitutia</taxon>
        <taxon>Opitutales</taxon>
        <taxon>Opitutaceae</taxon>
        <taxon>Termitidicoccus</taxon>
    </lineage>
</organism>
<sequence>MKTVSKIILQMLLVIAPVCAFAQQQDNTMELRLREALRSTTLQLRAAESERAELQVRQEETAQERDALKKQVSALSKQGERDRAEAAAQIEGLKGLVVTQEEKAAQLASELKKWREAAEQSAELAQARERARDALEIRVAELERTVADRERKNVELVKVAREILDRLEKFGLGDAIKAREPFIGAKRVQIQNLVQDYQDKILDQKYTAAAR</sequence>
<reference evidence="3 4" key="1">
    <citation type="submission" date="2016-01" db="EMBL/GenBank/DDBJ databases">
        <title>High potential of lignocellulose degradation of a new Verrucomicrobia species.</title>
        <authorList>
            <person name="Wang Y."/>
            <person name="Shi Y."/>
            <person name="Qiu Z."/>
            <person name="Liu S."/>
            <person name="Yang H."/>
        </authorList>
    </citation>
    <scope>NUCLEOTIDE SEQUENCE [LARGE SCALE GENOMIC DNA]</scope>
    <source>
        <strain evidence="3 4">TSB47</strain>
    </source>
</reference>
<dbReference type="STRING" id="1184151.AW736_09755"/>
<protein>
    <submittedName>
        <fullName evidence="3">Uncharacterized protein</fullName>
    </submittedName>
</protein>
<keyword evidence="2" id="KW-0732">Signal</keyword>